<evidence type="ECO:0000313" key="5">
    <source>
        <dbReference type="EMBL" id="GBO26342.1"/>
    </source>
</evidence>
<accession>A0A4Y2VNZ9</accession>
<feature type="region of interest" description="Disordered" evidence="1">
    <location>
        <begin position="37"/>
        <end position="76"/>
    </location>
</feature>
<name>A0A4Y2VNZ9_ARAVE</name>
<evidence type="ECO:0000313" key="6">
    <source>
        <dbReference type="Proteomes" id="UP000499080"/>
    </source>
</evidence>
<dbReference type="EMBL" id="BGPR01049359">
    <property type="protein sequence ID" value="GBO26341.1"/>
    <property type="molecule type" value="Genomic_DNA"/>
</dbReference>
<sequence length="91" mass="10596">MRTIEPDLVVRKPRNHPTVGIDHWGDRRLVFGRMAVRLSSRKKGRRSSTPSGRNKTGVLDIKKKKSGEKPIRESRTCFRLRQSRKELCDQL</sequence>
<dbReference type="EMBL" id="BGPR01049360">
    <property type="protein sequence ID" value="GBO26342.1"/>
    <property type="molecule type" value="Genomic_DNA"/>
</dbReference>
<proteinExistence type="predicted"/>
<dbReference type="EMBL" id="BGPR01049355">
    <property type="protein sequence ID" value="GBO26338.1"/>
    <property type="molecule type" value="Genomic_DNA"/>
</dbReference>
<feature type="compositionally biased region" description="Basic and acidic residues" evidence="1">
    <location>
        <begin position="67"/>
        <end position="76"/>
    </location>
</feature>
<protein>
    <submittedName>
        <fullName evidence="5">Uncharacterized protein</fullName>
    </submittedName>
</protein>
<comment type="caution">
    <text evidence="5">The sequence shown here is derived from an EMBL/GenBank/DDBJ whole genome shotgun (WGS) entry which is preliminary data.</text>
</comment>
<evidence type="ECO:0000256" key="1">
    <source>
        <dbReference type="SAM" id="MobiDB-lite"/>
    </source>
</evidence>
<reference evidence="5 6" key="1">
    <citation type="journal article" date="2019" name="Sci. Rep.">
        <title>Orb-weaving spider Araneus ventricosus genome elucidates the spidroin gene catalogue.</title>
        <authorList>
            <person name="Kono N."/>
            <person name="Nakamura H."/>
            <person name="Ohtoshi R."/>
            <person name="Moran D.A.P."/>
            <person name="Shinohara A."/>
            <person name="Yoshida Y."/>
            <person name="Fujiwara M."/>
            <person name="Mori M."/>
            <person name="Tomita M."/>
            <person name="Arakawa K."/>
        </authorList>
    </citation>
    <scope>NUCLEOTIDE SEQUENCE [LARGE SCALE GENOMIC DNA]</scope>
</reference>
<dbReference type="EMBL" id="BGPR01049354">
    <property type="protein sequence ID" value="GBO26337.1"/>
    <property type="molecule type" value="Genomic_DNA"/>
</dbReference>
<gene>
    <name evidence="4" type="ORF">AVEN_247329_1</name>
    <name evidence="5" type="ORF">AVEN_33619_1</name>
    <name evidence="2" type="ORF">AVEN_602_1</name>
    <name evidence="3" type="ORF">AVEN_90113_1</name>
</gene>
<evidence type="ECO:0000313" key="4">
    <source>
        <dbReference type="EMBL" id="GBO26341.1"/>
    </source>
</evidence>
<evidence type="ECO:0000313" key="2">
    <source>
        <dbReference type="EMBL" id="GBO26337.1"/>
    </source>
</evidence>
<organism evidence="5 6">
    <name type="scientific">Araneus ventricosus</name>
    <name type="common">Orbweaver spider</name>
    <name type="synonym">Epeira ventricosa</name>
    <dbReference type="NCBI Taxonomy" id="182803"/>
    <lineage>
        <taxon>Eukaryota</taxon>
        <taxon>Metazoa</taxon>
        <taxon>Ecdysozoa</taxon>
        <taxon>Arthropoda</taxon>
        <taxon>Chelicerata</taxon>
        <taxon>Arachnida</taxon>
        <taxon>Araneae</taxon>
        <taxon>Araneomorphae</taxon>
        <taxon>Entelegynae</taxon>
        <taxon>Araneoidea</taxon>
        <taxon>Araneidae</taxon>
        <taxon>Araneus</taxon>
    </lineage>
</organism>
<dbReference type="AlphaFoldDB" id="A0A4Y2VNZ9"/>
<evidence type="ECO:0000313" key="3">
    <source>
        <dbReference type="EMBL" id="GBO26338.1"/>
    </source>
</evidence>
<dbReference type="Proteomes" id="UP000499080">
    <property type="component" value="Unassembled WGS sequence"/>
</dbReference>
<keyword evidence="6" id="KW-1185">Reference proteome</keyword>